<sequence>MECLKTKIDSLILYLTPWQALISSHMVSFLTQNLWSKHIPQSIRQEFETLCPVDCHAIFYSDSRVENKEIYKFISEAEEKSKNDFIMGVNELKDKIKTWGFNDFKKLECGMQFMSSKKNHEVEVMSEIVAAMASVTDSKLIVDVGDGKGYLSSILNLEYDINVLGIDASSVNTTGATKRVQKMKKQWNGIKKNMKIITTQMCSEEERKSTSRYHCHTKYIDIDTDIKKLVLDEFSPDITSSYGLVGLHTCGKLSPVCLKQFANNSSCSFLINVGCCYHLLDEGDSGDFPMSEYLKNANFKLGRNARMLSLQAPARISSSKNIKTESVMFRAVLEKLLMEKTSYTGHPQVEIGRISSKCKNFVEYIRKAISKTPFEINMSDEEINYYLSSQLHLELRLQFYFMVRVFLAPVIEKIILYDRLLYLKEQGLEESYLVELFDPVISPRCYGIIAKRVNKNKS</sequence>
<dbReference type="OrthoDB" id="10258156at2759"/>
<dbReference type="AlphaFoldDB" id="A0A8I6TIL7"/>
<feature type="domain" description="Methyltransferase" evidence="1">
    <location>
        <begin position="117"/>
        <end position="282"/>
    </location>
</feature>
<accession>A0A8I6TIL7</accession>
<dbReference type="KEGG" id="clec:112126106"/>
<dbReference type="InterPro" id="IPR025714">
    <property type="entry name" value="Methyltranfer_dom"/>
</dbReference>
<proteinExistence type="predicted"/>
<evidence type="ECO:0000313" key="2">
    <source>
        <dbReference type="EnsemblMetazoa" id="XP_024081207.1"/>
    </source>
</evidence>
<dbReference type="PANTHER" id="PTHR12496:SF9">
    <property type="entry name" value="METHYLTRANSFERASE-LIKE PROTEIN 25-RELATED"/>
    <property type="match status" value="1"/>
</dbReference>
<dbReference type="PANTHER" id="PTHR12496">
    <property type="entry name" value="CGI-41 METHYLTRANSFERASE"/>
    <property type="match status" value="1"/>
</dbReference>
<dbReference type="InterPro" id="IPR052220">
    <property type="entry name" value="METTL25"/>
</dbReference>
<dbReference type="Proteomes" id="UP000494040">
    <property type="component" value="Unassembled WGS sequence"/>
</dbReference>
<dbReference type="Pfam" id="PF13679">
    <property type="entry name" value="Methyltransf_32"/>
    <property type="match status" value="1"/>
</dbReference>
<keyword evidence="3" id="KW-1185">Reference proteome</keyword>
<name>A0A8I6TIL7_CIMLE</name>
<protein>
    <recommendedName>
        <fullName evidence="1">Methyltransferase domain-containing protein</fullName>
    </recommendedName>
</protein>
<organism evidence="2 3">
    <name type="scientific">Cimex lectularius</name>
    <name type="common">Bed bug</name>
    <name type="synonym">Acanthia lectularia</name>
    <dbReference type="NCBI Taxonomy" id="79782"/>
    <lineage>
        <taxon>Eukaryota</taxon>
        <taxon>Metazoa</taxon>
        <taxon>Ecdysozoa</taxon>
        <taxon>Arthropoda</taxon>
        <taxon>Hexapoda</taxon>
        <taxon>Insecta</taxon>
        <taxon>Pterygota</taxon>
        <taxon>Neoptera</taxon>
        <taxon>Paraneoptera</taxon>
        <taxon>Hemiptera</taxon>
        <taxon>Heteroptera</taxon>
        <taxon>Panheteroptera</taxon>
        <taxon>Cimicomorpha</taxon>
        <taxon>Cimicidae</taxon>
        <taxon>Cimex</taxon>
    </lineage>
</organism>
<dbReference type="InterPro" id="IPR029063">
    <property type="entry name" value="SAM-dependent_MTases_sf"/>
</dbReference>
<dbReference type="RefSeq" id="XP_024081207.1">
    <property type="nucleotide sequence ID" value="XM_024225439.1"/>
</dbReference>
<evidence type="ECO:0000313" key="3">
    <source>
        <dbReference type="Proteomes" id="UP000494040"/>
    </source>
</evidence>
<dbReference type="EnsemblMetazoa" id="XM_024225439.1">
    <property type="protein sequence ID" value="XP_024081207.1"/>
    <property type="gene ID" value="LOC112126106"/>
</dbReference>
<dbReference type="SUPFAM" id="SSF53335">
    <property type="entry name" value="S-adenosyl-L-methionine-dependent methyltransferases"/>
    <property type="match status" value="1"/>
</dbReference>
<reference evidence="2" key="1">
    <citation type="submission" date="2022-01" db="UniProtKB">
        <authorList>
            <consortium name="EnsemblMetazoa"/>
        </authorList>
    </citation>
    <scope>IDENTIFICATION</scope>
</reference>
<dbReference type="GeneID" id="112126106"/>
<evidence type="ECO:0000259" key="1">
    <source>
        <dbReference type="Pfam" id="PF13679"/>
    </source>
</evidence>
<dbReference type="OMA" id="QVRMGRN"/>